<dbReference type="Proteomes" id="UP001521150">
    <property type="component" value="Unassembled WGS sequence"/>
</dbReference>
<evidence type="ECO:0000313" key="3">
    <source>
        <dbReference type="Proteomes" id="UP001521150"/>
    </source>
</evidence>
<sequence length="156" mass="17940">MDLIALEEIRRLKHRYLRSVDQKSWDELESSLTEDAVADYGTRTMGKPLVLTGRAEIMQFMRDNLGGEEILTFHFCGQPEIDIDGDEANGTWAFEDTVIIKESRLVIKGAAYYVEQYVRSPEHGWRIKHITYNRVYEVMMSMDDLPSLKFLAGGTS</sequence>
<dbReference type="CDD" id="cd00531">
    <property type="entry name" value="NTF2_like"/>
    <property type="match status" value="1"/>
</dbReference>
<dbReference type="RefSeq" id="WP_233722936.1">
    <property type="nucleotide sequence ID" value="NZ_JAJVCN010000001.1"/>
</dbReference>
<dbReference type="Pfam" id="PF13577">
    <property type="entry name" value="SnoaL_4"/>
    <property type="match status" value="1"/>
</dbReference>
<evidence type="ECO:0000313" key="2">
    <source>
        <dbReference type="EMBL" id="MCE7001887.1"/>
    </source>
</evidence>
<dbReference type="SUPFAM" id="SSF54427">
    <property type="entry name" value="NTF2-like"/>
    <property type="match status" value="1"/>
</dbReference>
<gene>
    <name evidence="2" type="ORF">LWC34_03405</name>
</gene>
<reference evidence="2 3" key="1">
    <citation type="submission" date="2021-12" db="EMBL/GenBank/DDBJ databases">
        <title>Genome sequence of Kibdelosporangium philippinense ATCC 49844.</title>
        <authorList>
            <person name="Fedorov E.A."/>
            <person name="Omeragic M."/>
            <person name="Shalygina K.F."/>
            <person name="Maclea K.S."/>
        </authorList>
    </citation>
    <scope>NUCLEOTIDE SEQUENCE [LARGE SCALE GENOMIC DNA]</scope>
    <source>
        <strain evidence="2 3">ATCC 49844</strain>
    </source>
</reference>
<dbReference type="EMBL" id="JAJVCN010000001">
    <property type="protein sequence ID" value="MCE7001887.1"/>
    <property type="molecule type" value="Genomic_DNA"/>
</dbReference>
<dbReference type="InterPro" id="IPR032710">
    <property type="entry name" value="NTF2-like_dom_sf"/>
</dbReference>
<keyword evidence="3" id="KW-1185">Reference proteome</keyword>
<feature type="domain" description="SnoaL-like" evidence="1">
    <location>
        <begin position="4"/>
        <end position="130"/>
    </location>
</feature>
<evidence type="ECO:0000259" key="1">
    <source>
        <dbReference type="Pfam" id="PF13577"/>
    </source>
</evidence>
<comment type="caution">
    <text evidence="2">The sequence shown here is derived from an EMBL/GenBank/DDBJ whole genome shotgun (WGS) entry which is preliminary data.</text>
</comment>
<dbReference type="Gene3D" id="3.10.450.50">
    <property type="match status" value="1"/>
</dbReference>
<accession>A0ABS8Z7S7</accession>
<proteinExistence type="predicted"/>
<dbReference type="InterPro" id="IPR037401">
    <property type="entry name" value="SnoaL-like"/>
</dbReference>
<protein>
    <submittedName>
        <fullName evidence="2">Nuclear transport factor 2 family protein</fullName>
    </submittedName>
</protein>
<organism evidence="2 3">
    <name type="scientific">Kibdelosporangium philippinense</name>
    <dbReference type="NCBI Taxonomy" id="211113"/>
    <lineage>
        <taxon>Bacteria</taxon>
        <taxon>Bacillati</taxon>
        <taxon>Actinomycetota</taxon>
        <taxon>Actinomycetes</taxon>
        <taxon>Pseudonocardiales</taxon>
        <taxon>Pseudonocardiaceae</taxon>
        <taxon>Kibdelosporangium</taxon>
    </lineage>
</organism>
<name>A0ABS8Z7S7_9PSEU</name>